<protein>
    <recommendedName>
        <fullName evidence="3">P/Homo B domain-containing protein</fullName>
    </recommendedName>
</protein>
<dbReference type="EMBL" id="LXNG01000009">
    <property type="protein sequence ID" value="OAG68374.1"/>
    <property type="molecule type" value="Genomic_DNA"/>
</dbReference>
<sequence length="66" mass="7369">MPWNAFLDESAAGRWTLEADDILASNGEKKEEFEMCMSLRAPINSVLTVGRCSSQLIANVFPLQCY</sequence>
<comment type="caution">
    <text evidence="1">The sequence shown here is derived from an EMBL/GenBank/DDBJ whole genome shotgun (WGS) entry which is preliminary data.</text>
</comment>
<dbReference type="Proteomes" id="UP000077659">
    <property type="component" value="Unassembled WGS sequence"/>
</dbReference>
<evidence type="ECO:0000313" key="2">
    <source>
        <dbReference type="Proteomes" id="UP000077659"/>
    </source>
</evidence>
<evidence type="ECO:0000313" key="1">
    <source>
        <dbReference type="EMBL" id="OAG68374.1"/>
    </source>
</evidence>
<organism evidence="1 2">
    <name type="scientific">Xanthomonas floridensis</name>
    <dbReference type="NCBI Taxonomy" id="1843580"/>
    <lineage>
        <taxon>Bacteria</taxon>
        <taxon>Pseudomonadati</taxon>
        <taxon>Pseudomonadota</taxon>
        <taxon>Gammaproteobacteria</taxon>
        <taxon>Lysobacterales</taxon>
        <taxon>Lysobacteraceae</taxon>
        <taxon>Xanthomonas</taxon>
    </lineage>
</organism>
<reference evidence="1 2" key="1">
    <citation type="submission" date="2016-05" db="EMBL/GenBank/DDBJ databases">
        <title>Pathogenic, phenotypic and molecular characterisation of Xanthomonas nasturtii sp. nov. and Xanthomonas floridensis sp. nov., new species of Xanthomonas associated with watercress production in Florida.</title>
        <authorList>
            <person name="Vicente J.G."/>
            <person name="Rothwell S."/>
            <person name="Holub E.B."/>
            <person name="Studholme D.J."/>
        </authorList>
    </citation>
    <scope>NUCLEOTIDE SEQUENCE [LARGE SCALE GENOMIC DNA]</scope>
    <source>
        <strain evidence="1 2">WHRI 8848</strain>
    </source>
</reference>
<accession>A0A1A9MCV3</accession>
<name>A0A1A9MCV3_9XANT</name>
<proteinExistence type="predicted"/>
<gene>
    <name evidence="1" type="ORF">A7D17_13935</name>
</gene>
<evidence type="ECO:0008006" key="3">
    <source>
        <dbReference type="Google" id="ProtNLM"/>
    </source>
</evidence>
<dbReference type="AlphaFoldDB" id="A0A1A9MCV3"/>